<feature type="domain" description="Nudix hydrolase" evidence="3">
    <location>
        <begin position="38"/>
        <end position="172"/>
    </location>
</feature>
<dbReference type="GO" id="GO:0005829">
    <property type="term" value="C:cytosol"/>
    <property type="evidence" value="ECO:0007669"/>
    <property type="project" value="TreeGrafter"/>
</dbReference>
<dbReference type="STRING" id="656914.SAMN00017405_0360"/>
<dbReference type="PANTHER" id="PTHR11839">
    <property type="entry name" value="UDP/ADP-SUGAR PYROPHOSPHATASE"/>
    <property type="match status" value="1"/>
</dbReference>
<dbReference type="CDD" id="cd03424">
    <property type="entry name" value="NUDIX_ADPRase_Nudt5_UGPPase_Nudt14"/>
    <property type="match status" value="1"/>
</dbReference>
<dbReference type="GO" id="GO:0016787">
    <property type="term" value="F:hydrolase activity"/>
    <property type="evidence" value="ECO:0007669"/>
    <property type="project" value="UniProtKB-KW"/>
</dbReference>
<dbReference type="FunFam" id="3.90.79.10:FF:000024">
    <property type="entry name" value="ADP-ribose pyrophosphatase"/>
    <property type="match status" value="1"/>
</dbReference>
<dbReference type="Gene3D" id="3.90.79.10">
    <property type="entry name" value="Nucleoside Triphosphate Pyrophosphohydrolase"/>
    <property type="match status" value="1"/>
</dbReference>
<evidence type="ECO:0000259" key="3">
    <source>
        <dbReference type="PROSITE" id="PS51462"/>
    </source>
</evidence>
<dbReference type="SUPFAM" id="SSF55811">
    <property type="entry name" value="Nudix"/>
    <property type="match status" value="1"/>
</dbReference>
<comment type="cofactor">
    <cofactor evidence="1">
        <name>Mg(2+)</name>
        <dbReference type="ChEBI" id="CHEBI:18420"/>
    </cofactor>
</comment>
<accession>A0A1W1VPK4</accession>
<protein>
    <submittedName>
        <fullName evidence="4">ADP-ribose pyrophosphatase</fullName>
    </submittedName>
</protein>
<dbReference type="InterPro" id="IPR020084">
    <property type="entry name" value="NUDIX_hydrolase_CS"/>
</dbReference>
<proteinExistence type="predicted"/>
<gene>
    <name evidence="4" type="ORF">SAMN00017405_0360</name>
</gene>
<dbReference type="AlphaFoldDB" id="A0A1W1VPK4"/>
<evidence type="ECO:0000256" key="1">
    <source>
        <dbReference type="ARBA" id="ARBA00001946"/>
    </source>
</evidence>
<dbReference type="PANTHER" id="PTHR11839:SF18">
    <property type="entry name" value="NUDIX HYDROLASE DOMAIN-CONTAINING PROTEIN"/>
    <property type="match status" value="1"/>
</dbReference>
<dbReference type="Pfam" id="PF00293">
    <property type="entry name" value="NUDIX"/>
    <property type="match status" value="1"/>
</dbReference>
<evidence type="ECO:0000313" key="4">
    <source>
        <dbReference type="EMBL" id="SMB95256.1"/>
    </source>
</evidence>
<keyword evidence="2" id="KW-0378">Hydrolase</keyword>
<dbReference type="InterPro" id="IPR000086">
    <property type="entry name" value="NUDIX_hydrolase_dom"/>
</dbReference>
<dbReference type="Proteomes" id="UP000192731">
    <property type="component" value="Unassembled WGS sequence"/>
</dbReference>
<dbReference type="PROSITE" id="PS00893">
    <property type="entry name" value="NUDIX_BOX"/>
    <property type="match status" value="1"/>
</dbReference>
<evidence type="ECO:0000256" key="2">
    <source>
        <dbReference type="ARBA" id="ARBA00022801"/>
    </source>
</evidence>
<organism evidence="4 5">
    <name type="scientific">Desulfonispora thiosulfatigenes DSM 11270</name>
    <dbReference type="NCBI Taxonomy" id="656914"/>
    <lineage>
        <taxon>Bacteria</taxon>
        <taxon>Bacillati</taxon>
        <taxon>Bacillota</taxon>
        <taxon>Clostridia</taxon>
        <taxon>Eubacteriales</taxon>
        <taxon>Peptococcaceae</taxon>
        <taxon>Desulfonispora</taxon>
    </lineage>
</organism>
<sequence>MLTEKTVQEELIFKGKIITVKKLKVKLSNGKDAFREIVEHPGAVCILTLTNENKVILVKQYRKATEETLWEVPAGKLEKDEDPLDCAKRELQEETGYIAEHWEKIGDFYASPGYCNELIHIYFAKELSKGSMNLDEDEILESYNLSIDEVKEIMQKGQIRDIKTQVALQFLLLKVKL</sequence>
<dbReference type="RefSeq" id="WP_084054162.1">
    <property type="nucleotide sequence ID" value="NZ_FWWT01000022.1"/>
</dbReference>
<dbReference type="EMBL" id="FWWT01000022">
    <property type="protein sequence ID" value="SMB95256.1"/>
    <property type="molecule type" value="Genomic_DNA"/>
</dbReference>
<dbReference type="GO" id="GO:0006753">
    <property type="term" value="P:nucleoside phosphate metabolic process"/>
    <property type="evidence" value="ECO:0007669"/>
    <property type="project" value="TreeGrafter"/>
</dbReference>
<name>A0A1W1VPK4_DESTI</name>
<dbReference type="OrthoDB" id="9806150at2"/>
<dbReference type="PROSITE" id="PS51462">
    <property type="entry name" value="NUDIX"/>
    <property type="match status" value="1"/>
</dbReference>
<dbReference type="GO" id="GO:0019693">
    <property type="term" value="P:ribose phosphate metabolic process"/>
    <property type="evidence" value="ECO:0007669"/>
    <property type="project" value="TreeGrafter"/>
</dbReference>
<evidence type="ECO:0000313" key="5">
    <source>
        <dbReference type="Proteomes" id="UP000192731"/>
    </source>
</evidence>
<keyword evidence="5" id="KW-1185">Reference proteome</keyword>
<dbReference type="InterPro" id="IPR015797">
    <property type="entry name" value="NUDIX_hydrolase-like_dom_sf"/>
</dbReference>
<reference evidence="4 5" key="1">
    <citation type="submission" date="2017-04" db="EMBL/GenBank/DDBJ databases">
        <authorList>
            <person name="Afonso C.L."/>
            <person name="Miller P.J."/>
            <person name="Scott M.A."/>
            <person name="Spackman E."/>
            <person name="Goraichik I."/>
            <person name="Dimitrov K.M."/>
            <person name="Suarez D.L."/>
            <person name="Swayne D.E."/>
        </authorList>
    </citation>
    <scope>NUCLEOTIDE SEQUENCE [LARGE SCALE GENOMIC DNA]</scope>
    <source>
        <strain evidence="4 5">DSM 11270</strain>
    </source>
</reference>